<gene>
    <name evidence="1" type="ORF">NU08_0856</name>
</gene>
<accession>A0A444W2I0</accession>
<sequence>MGNFDFIIFEWENQRQLISGLYYYEHLSKNLSNNVSKI</sequence>
<dbReference type="Proteomes" id="UP000290433">
    <property type="component" value="Unassembled WGS sequence"/>
</dbReference>
<comment type="caution">
    <text evidence="1">The sequence shown here is derived from an EMBL/GenBank/DDBJ whole genome shotgun (WGS) entry which is preliminary data.</text>
</comment>
<dbReference type="AlphaFoldDB" id="A0A444W2I0"/>
<dbReference type="EMBL" id="JUIV01000002">
    <property type="protein sequence ID" value="RYJ40100.1"/>
    <property type="molecule type" value="Genomic_DNA"/>
</dbReference>
<reference evidence="1 2" key="1">
    <citation type="submission" date="2014-12" db="EMBL/GenBank/DDBJ databases">
        <title>Genome sequence of Flavobacterium anhuiense RCM74.</title>
        <authorList>
            <person name="Kim J.F."/>
            <person name="Song J.Y."/>
            <person name="Kwak M.-J."/>
            <person name="Lee S.-W."/>
        </authorList>
    </citation>
    <scope>NUCLEOTIDE SEQUENCE [LARGE SCALE GENOMIC DNA]</scope>
    <source>
        <strain evidence="1 2">RCM74</strain>
    </source>
</reference>
<evidence type="ECO:0000313" key="2">
    <source>
        <dbReference type="Proteomes" id="UP000290433"/>
    </source>
</evidence>
<name>A0A444W2I0_9FLAO</name>
<protein>
    <submittedName>
        <fullName evidence="1">Uncharacterized protein</fullName>
    </submittedName>
</protein>
<organism evidence="1 2">
    <name type="scientific">Flavobacterium anhuiense</name>
    <dbReference type="NCBI Taxonomy" id="459526"/>
    <lineage>
        <taxon>Bacteria</taxon>
        <taxon>Pseudomonadati</taxon>
        <taxon>Bacteroidota</taxon>
        <taxon>Flavobacteriia</taxon>
        <taxon>Flavobacteriales</taxon>
        <taxon>Flavobacteriaceae</taxon>
        <taxon>Flavobacterium</taxon>
    </lineage>
</organism>
<evidence type="ECO:0000313" key="1">
    <source>
        <dbReference type="EMBL" id="RYJ40100.1"/>
    </source>
</evidence>
<proteinExistence type="predicted"/>